<evidence type="ECO:0000313" key="6">
    <source>
        <dbReference type="Proteomes" id="UP000238314"/>
    </source>
</evidence>
<name>A0A1N7M8K6_9FLAO</name>
<reference evidence="3 6" key="1">
    <citation type="submission" date="2016-11" db="EMBL/GenBank/DDBJ databases">
        <title>Whole genomes of Flavobacteriaceae.</title>
        <authorList>
            <person name="Stine C."/>
            <person name="Li C."/>
            <person name="Tadesse D."/>
        </authorList>
    </citation>
    <scope>NUCLEOTIDE SEQUENCE [LARGE SCALE GENOMIC DNA]</scope>
    <source>
        <strain evidence="3 6">DSM 21068</strain>
    </source>
</reference>
<feature type="signal peptide" evidence="1">
    <location>
        <begin position="1"/>
        <end position="20"/>
    </location>
</feature>
<proteinExistence type="predicted"/>
<dbReference type="PANTHER" id="PTHR12277">
    <property type="entry name" value="ALPHA/BETA HYDROLASE DOMAIN-CONTAINING PROTEIN"/>
    <property type="match status" value="1"/>
</dbReference>
<feature type="chain" id="PRO_5044563813" evidence="1">
    <location>
        <begin position="21"/>
        <end position="264"/>
    </location>
</feature>
<dbReference type="Proteomes" id="UP000238314">
    <property type="component" value="Unassembled WGS sequence"/>
</dbReference>
<dbReference type="Proteomes" id="UP000186246">
    <property type="component" value="Unassembled WGS sequence"/>
</dbReference>
<dbReference type="PANTHER" id="PTHR12277:SF81">
    <property type="entry name" value="PROTEIN ABHD13"/>
    <property type="match status" value="1"/>
</dbReference>
<reference evidence="4" key="2">
    <citation type="submission" date="2017-01" db="EMBL/GenBank/DDBJ databases">
        <authorList>
            <person name="Mah S.A."/>
            <person name="Swanson W.J."/>
            <person name="Moy G.W."/>
            <person name="Vacquier V.D."/>
        </authorList>
    </citation>
    <scope>NUCLEOTIDE SEQUENCE [LARGE SCALE GENOMIC DNA]</scope>
    <source>
        <strain evidence="4">DSM 21068</strain>
    </source>
</reference>
<evidence type="ECO:0000259" key="2">
    <source>
        <dbReference type="Pfam" id="PF12146"/>
    </source>
</evidence>
<dbReference type="STRING" id="551459.SAMN05421796_10468"/>
<feature type="domain" description="Serine aminopeptidase S33" evidence="2">
    <location>
        <begin position="64"/>
        <end position="195"/>
    </location>
</feature>
<dbReference type="EMBL" id="MUGO01000001">
    <property type="protein sequence ID" value="PQA98192.1"/>
    <property type="molecule type" value="Genomic_DNA"/>
</dbReference>
<evidence type="ECO:0000313" key="5">
    <source>
        <dbReference type="Proteomes" id="UP000186246"/>
    </source>
</evidence>
<evidence type="ECO:0000313" key="4">
    <source>
        <dbReference type="EMBL" id="SIS82418.1"/>
    </source>
</evidence>
<dbReference type="GO" id="GO:0016787">
    <property type="term" value="F:hydrolase activity"/>
    <property type="evidence" value="ECO:0007669"/>
    <property type="project" value="UniProtKB-KW"/>
</dbReference>
<accession>A0A1N7M8K6</accession>
<dbReference type="SUPFAM" id="SSF53474">
    <property type="entry name" value="alpha/beta-Hydrolases"/>
    <property type="match status" value="1"/>
</dbReference>
<dbReference type="InterPro" id="IPR022742">
    <property type="entry name" value="Hydrolase_4"/>
</dbReference>
<dbReference type="Gene3D" id="3.40.50.1820">
    <property type="entry name" value="alpha/beta hydrolase"/>
    <property type="match status" value="1"/>
</dbReference>
<dbReference type="RefSeq" id="WP_076451481.1">
    <property type="nucleotide sequence ID" value="NZ_FTOJ01000004.1"/>
</dbReference>
<dbReference type="EMBL" id="FTOJ01000004">
    <property type="protein sequence ID" value="SIS82418.1"/>
    <property type="molecule type" value="Genomic_DNA"/>
</dbReference>
<dbReference type="Pfam" id="PF12146">
    <property type="entry name" value="Hydrolase_4"/>
    <property type="match status" value="1"/>
</dbReference>
<dbReference type="InterPro" id="IPR029058">
    <property type="entry name" value="AB_hydrolase_fold"/>
</dbReference>
<gene>
    <name evidence="3" type="ORF">B0A70_01005</name>
    <name evidence="4" type="ORF">SAMN05421796_10468</name>
</gene>
<protein>
    <submittedName>
        <fullName evidence="3">Alpha/beta hydrolase</fullName>
    </submittedName>
</protein>
<organism evidence="4 5">
    <name type="scientific">Chryseobacterium piscicola</name>
    <dbReference type="NCBI Taxonomy" id="551459"/>
    <lineage>
        <taxon>Bacteria</taxon>
        <taxon>Pseudomonadati</taxon>
        <taxon>Bacteroidota</taxon>
        <taxon>Flavobacteriia</taxon>
        <taxon>Flavobacteriales</taxon>
        <taxon>Weeksellaceae</taxon>
        <taxon>Chryseobacterium group</taxon>
        <taxon>Chryseobacterium</taxon>
    </lineage>
</organism>
<evidence type="ECO:0000313" key="3">
    <source>
        <dbReference type="EMBL" id="PQA98192.1"/>
    </source>
</evidence>
<keyword evidence="3" id="KW-0378">Hydrolase</keyword>
<dbReference type="OrthoDB" id="9777090at2"/>
<reference evidence="5" key="3">
    <citation type="submission" date="2017-01" db="EMBL/GenBank/DDBJ databases">
        <authorList>
            <person name="Varghese N."/>
            <person name="Submissions S."/>
        </authorList>
    </citation>
    <scope>NUCLEOTIDE SEQUENCE [LARGE SCALE GENOMIC DNA]</scope>
    <source>
        <strain evidence="5">DSM 21068</strain>
    </source>
</reference>
<dbReference type="AlphaFoldDB" id="A0A1N7M8K6"/>
<keyword evidence="1" id="KW-0732">Signal</keyword>
<evidence type="ECO:0000256" key="1">
    <source>
        <dbReference type="SAM" id="SignalP"/>
    </source>
</evidence>
<sequence>MNTKLLFSAIFIFSTFFCNAQMDDKFYQPSKQMKPLEFTNSESISFPVETDTITAVFLKPETKTPKKTIFFFHGANGNVTTYQYITKPLVQNGFQVVMIDFRDYGKSTGKPTHLNIASDGQKIFDFLVSKPEIKNTKIYIYGASLGSQIATHLARNNKDKISGLIIDSGVSSLIDVAALFAPQYKDFIAQMLKDVYAAKEDIKFTEGVPKLFIYSKKDSTIPFSQGEEIFKNAAEPKIFLENSAEHIQSLKDEPREILKAINSL</sequence>
<keyword evidence="6" id="KW-1185">Reference proteome</keyword>